<keyword evidence="1" id="KW-0732">Signal</keyword>
<reference evidence="3" key="4">
    <citation type="journal article" date="2022" name="Res Sq">
        <title>Comparative Genomics Reveals Insights into the Divergent Evolution of Astigmatic Mites and Household Pest Adaptations.</title>
        <authorList>
            <person name="Xiong Q."/>
            <person name="Wan A.T.-Y."/>
            <person name="Liu X.-Y."/>
            <person name="Fung C.S.-H."/>
            <person name="Xiao X."/>
            <person name="Malainual N."/>
            <person name="Hou J."/>
            <person name="Wang L."/>
            <person name="Wang M."/>
            <person name="Yang K."/>
            <person name="Cui Y."/>
            <person name="Leung E."/>
            <person name="Nong W."/>
            <person name="Shin S.-K."/>
            <person name="Au S."/>
            <person name="Jeong K.Y."/>
            <person name="Chew F.T."/>
            <person name="Hui J."/>
            <person name="Leung T.F."/>
            <person name="Tungtrongchitr A."/>
            <person name="Zhong N."/>
            <person name="Liu Z."/>
            <person name="Tsui S."/>
        </authorList>
    </citation>
    <scope>NUCLEOTIDE SEQUENCE</scope>
    <source>
        <strain evidence="3">Derf</strain>
        <tissue evidence="3">Whole organism</tissue>
    </source>
</reference>
<sequence>MFKLLVLAALTTLVCAYGGGGYGGGGGGSGGYGGGGGYGSIPLAVRSYHNIRSYDVPSSGYSKPVYVDVNANAVPVYMNFRSKSSYLHVNQQHEGQKGSYQESYSQDEPHVLKHTVKKPVYQEVNEIITPRRRITQEIQPVQEEIETLVARKSYGGGHGGGYGGGMGGGYGGGMGGGYGGGGY</sequence>
<accession>A0A922KSY5</accession>
<gene>
    <name evidence="3" type="ORF">DERF_014402</name>
    <name evidence="2" type="ORF">HUG17_6759</name>
</gene>
<organism evidence="3 4">
    <name type="scientific">Dermatophagoides farinae</name>
    <name type="common">American house dust mite</name>
    <dbReference type="NCBI Taxonomy" id="6954"/>
    <lineage>
        <taxon>Eukaryota</taxon>
        <taxon>Metazoa</taxon>
        <taxon>Ecdysozoa</taxon>
        <taxon>Arthropoda</taxon>
        <taxon>Chelicerata</taxon>
        <taxon>Arachnida</taxon>
        <taxon>Acari</taxon>
        <taxon>Acariformes</taxon>
        <taxon>Sarcoptiformes</taxon>
        <taxon>Astigmata</taxon>
        <taxon>Psoroptidia</taxon>
        <taxon>Analgoidea</taxon>
        <taxon>Pyroglyphidae</taxon>
        <taxon>Dermatophagoidinae</taxon>
        <taxon>Dermatophagoides</taxon>
    </lineage>
</organism>
<dbReference type="Proteomes" id="UP000828236">
    <property type="component" value="Unassembled WGS sequence"/>
</dbReference>
<protein>
    <submittedName>
        <fullName evidence="2">Dfp2-like protein 24</fullName>
    </submittedName>
</protein>
<reference evidence="2" key="2">
    <citation type="submission" date="2020-06" db="EMBL/GenBank/DDBJ databases">
        <authorList>
            <person name="Ji K."/>
            <person name="Li J."/>
        </authorList>
    </citation>
    <scope>NUCLEOTIDE SEQUENCE</scope>
    <source>
        <strain evidence="2">JKM2019</strain>
        <tissue evidence="2">Whole body</tissue>
    </source>
</reference>
<dbReference type="EMBL" id="ASGP02000008">
    <property type="protein sequence ID" value="KAH9493663.1"/>
    <property type="molecule type" value="Genomic_DNA"/>
</dbReference>
<evidence type="ECO:0000313" key="3">
    <source>
        <dbReference type="EMBL" id="KAH9493663.1"/>
    </source>
</evidence>
<evidence type="ECO:0000256" key="1">
    <source>
        <dbReference type="SAM" id="SignalP"/>
    </source>
</evidence>
<keyword evidence="4" id="KW-1185">Reference proteome</keyword>
<reference evidence="2" key="3">
    <citation type="journal article" date="2021" name="World Allergy Organ. J.">
        <title>Chromosome-level assembly of Dermatophagoides farinae genome and transcriptome reveals two novel allergens Der f 37 and Der f 39.</title>
        <authorList>
            <person name="Chen J."/>
            <person name="Cai Z."/>
            <person name="Fan D."/>
            <person name="Hu J."/>
            <person name="Hou Y."/>
            <person name="He Y."/>
            <person name="Zhang Z."/>
            <person name="Zhao Z."/>
            <person name="Gao P."/>
            <person name="Hu W."/>
            <person name="Sun J."/>
            <person name="Li J."/>
            <person name="Ji K."/>
        </authorList>
    </citation>
    <scope>NUCLEOTIDE SEQUENCE</scope>
    <source>
        <strain evidence="2">JKM2019</strain>
    </source>
</reference>
<evidence type="ECO:0000313" key="2">
    <source>
        <dbReference type="EMBL" id="KAH7644397.1"/>
    </source>
</evidence>
<dbReference type="Proteomes" id="UP000790347">
    <property type="component" value="Unassembled WGS sequence"/>
</dbReference>
<reference evidence="3" key="1">
    <citation type="submission" date="2013-05" db="EMBL/GenBank/DDBJ databases">
        <authorList>
            <person name="Yim A.K.Y."/>
            <person name="Chan T.F."/>
            <person name="Ji K.M."/>
            <person name="Liu X.Y."/>
            <person name="Zhou J.W."/>
            <person name="Li R.Q."/>
            <person name="Yang K.Y."/>
            <person name="Li J."/>
            <person name="Li M."/>
            <person name="Law P.T.W."/>
            <person name="Wu Y.L."/>
            <person name="Cai Z.L."/>
            <person name="Qin H."/>
            <person name="Bao Y."/>
            <person name="Leung R.K.K."/>
            <person name="Ng P.K.S."/>
            <person name="Zou J."/>
            <person name="Zhong X.J."/>
            <person name="Ran P.X."/>
            <person name="Zhong N.S."/>
            <person name="Liu Z.G."/>
            <person name="Tsui S.K.W."/>
        </authorList>
    </citation>
    <scope>NUCLEOTIDE SEQUENCE</scope>
    <source>
        <strain evidence="3">Derf</strain>
        <tissue evidence="3">Whole organism</tissue>
    </source>
</reference>
<dbReference type="AlphaFoldDB" id="A0A922KSY5"/>
<dbReference type="EMBL" id="SDOV01000002">
    <property type="protein sequence ID" value="KAH7644397.1"/>
    <property type="molecule type" value="Genomic_DNA"/>
</dbReference>
<proteinExistence type="predicted"/>
<evidence type="ECO:0000313" key="4">
    <source>
        <dbReference type="Proteomes" id="UP000790347"/>
    </source>
</evidence>
<comment type="caution">
    <text evidence="3">The sequence shown here is derived from an EMBL/GenBank/DDBJ whole genome shotgun (WGS) entry which is preliminary data.</text>
</comment>
<name>A0A922KSY5_DERFA</name>
<feature type="chain" id="PRO_5038277001" evidence="1">
    <location>
        <begin position="17"/>
        <end position="183"/>
    </location>
</feature>
<feature type="signal peptide" evidence="1">
    <location>
        <begin position="1"/>
        <end position="16"/>
    </location>
</feature>